<protein>
    <submittedName>
        <fullName evidence="2">Uncharacterized protein</fullName>
    </submittedName>
</protein>
<dbReference type="AlphaFoldDB" id="A0A093PP68"/>
<sequence length="83" mass="8838">IPSQCLRPTPPTGLEQIHGCSLGSWPKSSPSGHSPGGLRVEQEVPRQGRGQPCWAVPALVAATQVREAAFPFCPHCSTHTCRP</sequence>
<keyword evidence="3" id="KW-1185">Reference proteome</keyword>
<reference evidence="2 3" key="1">
    <citation type="submission" date="2014-06" db="EMBL/GenBank/DDBJ databases">
        <title>Genome evolution of avian class.</title>
        <authorList>
            <person name="Zhang G."/>
            <person name="Li C."/>
        </authorList>
    </citation>
    <scope>NUCLEOTIDE SEQUENCE [LARGE SCALE GENOMIC DNA]</scope>
    <source>
        <strain evidence="2">BGI_N305</strain>
    </source>
</reference>
<feature type="non-terminal residue" evidence="2">
    <location>
        <position position="83"/>
    </location>
</feature>
<feature type="region of interest" description="Disordered" evidence="1">
    <location>
        <begin position="1"/>
        <end position="46"/>
    </location>
</feature>
<dbReference type="Proteomes" id="UP000053258">
    <property type="component" value="Unassembled WGS sequence"/>
</dbReference>
<gene>
    <name evidence="2" type="ORF">N305_08431</name>
</gene>
<evidence type="ECO:0000256" key="1">
    <source>
        <dbReference type="SAM" id="MobiDB-lite"/>
    </source>
</evidence>
<evidence type="ECO:0000313" key="2">
    <source>
        <dbReference type="EMBL" id="KFW78216.1"/>
    </source>
</evidence>
<accession>A0A093PP68</accession>
<evidence type="ECO:0000313" key="3">
    <source>
        <dbReference type="Proteomes" id="UP000053258"/>
    </source>
</evidence>
<proteinExistence type="predicted"/>
<dbReference type="EMBL" id="KL670084">
    <property type="protein sequence ID" value="KFW78216.1"/>
    <property type="molecule type" value="Genomic_DNA"/>
</dbReference>
<feature type="non-terminal residue" evidence="2">
    <location>
        <position position="1"/>
    </location>
</feature>
<name>A0A093PP68_9PASS</name>
<organism evidence="2 3">
    <name type="scientific">Manacus vitellinus</name>
    <name type="common">golden-collared manakin</name>
    <dbReference type="NCBI Taxonomy" id="328815"/>
    <lineage>
        <taxon>Eukaryota</taxon>
        <taxon>Metazoa</taxon>
        <taxon>Chordata</taxon>
        <taxon>Craniata</taxon>
        <taxon>Vertebrata</taxon>
        <taxon>Euteleostomi</taxon>
        <taxon>Archelosauria</taxon>
        <taxon>Archosauria</taxon>
        <taxon>Dinosauria</taxon>
        <taxon>Saurischia</taxon>
        <taxon>Theropoda</taxon>
        <taxon>Coelurosauria</taxon>
        <taxon>Aves</taxon>
        <taxon>Neognathae</taxon>
        <taxon>Neoaves</taxon>
        <taxon>Telluraves</taxon>
        <taxon>Australaves</taxon>
        <taxon>Passeriformes</taxon>
        <taxon>Pipridae</taxon>
        <taxon>Manacus</taxon>
    </lineage>
</organism>
<feature type="compositionally biased region" description="Low complexity" evidence="1">
    <location>
        <begin position="23"/>
        <end position="37"/>
    </location>
</feature>